<reference evidence="1 2" key="1">
    <citation type="submission" date="2019-01" db="EMBL/GenBank/DDBJ databases">
        <title>Draft Genome and Complete Hox-Cluster Characterization of the Sterlet Sturgeon (Acipenser ruthenus).</title>
        <authorList>
            <person name="Wei Q."/>
        </authorList>
    </citation>
    <scope>NUCLEOTIDE SEQUENCE [LARGE SCALE GENOMIC DNA]</scope>
    <source>
        <strain evidence="1">WHYD16114868_AA</strain>
        <tissue evidence="1">Blood</tissue>
    </source>
</reference>
<evidence type="ECO:0000313" key="1">
    <source>
        <dbReference type="EMBL" id="RXM92043.1"/>
    </source>
</evidence>
<name>A0A444UV47_ACIRT</name>
<dbReference type="EMBL" id="SCEB01007117">
    <property type="protein sequence ID" value="RXM92043.1"/>
    <property type="molecule type" value="Genomic_DNA"/>
</dbReference>
<keyword evidence="2" id="KW-1185">Reference proteome</keyword>
<dbReference type="PANTHER" id="PTHR46888">
    <property type="entry name" value="ZINC KNUCKLE DOMAINCONTAINING PROTEIN-RELATED"/>
    <property type="match status" value="1"/>
</dbReference>
<gene>
    <name evidence="1" type="ORF">EOD39_20547</name>
</gene>
<evidence type="ECO:0000313" key="2">
    <source>
        <dbReference type="Proteomes" id="UP000289886"/>
    </source>
</evidence>
<protein>
    <submittedName>
        <fullName evidence="1">Uncharacterized protein</fullName>
    </submittedName>
</protein>
<accession>A0A444UV47</accession>
<dbReference type="AlphaFoldDB" id="A0A444UV47"/>
<sequence>MDTVQFTTMMHMQYNNRVPDWRLQHPSKMTDDHDPEPYMQLFEVMATSGNWPQDQWANYLIPQLTEAAQAAAPALSSYEILHYPTLKAAILDCVAEIPEGYSKQFWERSFTTDVATAAAVPEAGDVATATAVPEAGEVGKATADLEAGELGTVMAVPEFADVATAKAVHEAGDVATANAALDAEEVETATALCEVGEVGTAMALRLERWGKQGLYLRLKSW</sequence>
<organism evidence="1 2">
    <name type="scientific">Acipenser ruthenus</name>
    <name type="common">Sterlet sturgeon</name>
    <dbReference type="NCBI Taxonomy" id="7906"/>
    <lineage>
        <taxon>Eukaryota</taxon>
        <taxon>Metazoa</taxon>
        <taxon>Chordata</taxon>
        <taxon>Craniata</taxon>
        <taxon>Vertebrata</taxon>
        <taxon>Euteleostomi</taxon>
        <taxon>Actinopterygii</taxon>
        <taxon>Chondrostei</taxon>
        <taxon>Acipenseriformes</taxon>
        <taxon>Acipenseridae</taxon>
        <taxon>Acipenser</taxon>
    </lineage>
</organism>
<dbReference type="Proteomes" id="UP000289886">
    <property type="component" value="Unassembled WGS sequence"/>
</dbReference>
<proteinExistence type="predicted"/>
<dbReference type="PANTHER" id="PTHR46888:SF1">
    <property type="entry name" value="RIBONUCLEASE H"/>
    <property type="match status" value="1"/>
</dbReference>
<comment type="caution">
    <text evidence="1">The sequence shown here is derived from an EMBL/GenBank/DDBJ whole genome shotgun (WGS) entry which is preliminary data.</text>
</comment>